<dbReference type="GO" id="GO:0005886">
    <property type="term" value="C:plasma membrane"/>
    <property type="evidence" value="ECO:0007669"/>
    <property type="project" value="UniProtKB-SubCell"/>
</dbReference>
<evidence type="ECO:0000256" key="3">
    <source>
        <dbReference type="ARBA" id="ARBA00022475"/>
    </source>
</evidence>
<dbReference type="FunFam" id="3.40.50.300:FF:000221">
    <property type="entry name" value="Multidrug ABC transporter ATP-binding protein"/>
    <property type="match status" value="1"/>
</dbReference>
<dbReference type="AlphaFoldDB" id="A0A1M4XAY1"/>
<dbReference type="Pfam" id="PF00664">
    <property type="entry name" value="ABC_membrane"/>
    <property type="match status" value="1"/>
</dbReference>
<dbReference type="SUPFAM" id="SSF52540">
    <property type="entry name" value="P-loop containing nucleoside triphosphate hydrolases"/>
    <property type="match status" value="1"/>
</dbReference>
<organism evidence="12 13">
    <name type="scientific">Psychroflexus salarius</name>
    <dbReference type="NCBI Taxonomy" id="1155689"/>
    <lineage>
        <taxon>Bacteria</taxon>
        <taxon>Pseudomonadati</taxon>
        <taxon>Bacteroidota</taxon>
        <taxon>Flavobacteriia</taxon>
        <taxon>Flavobacteriales</taxon>
        <taxon>Flavobacteriaceae</taxon>
        <taxon>Psychroflexus</taxon>
    </lineage>
</organism>
<sequence>MQSYKLNQLKALKHLNKYLYKYKWRLLLGLIITIGARVFAIFTPQLIRNSTTVIERYLNNEITDLEVVKNELMLNIALIIGAALASAIFTFLMRQTFIVVSRFIEYDLKNEVFEQYQNLSLNFYKRNRTGDLMNRISEDVSKVRMYVGPALMYGVQTLTLFVVVISYMVSAAPMLTLYTLIPLPILSVAIYRLSVAINKRSTIVQQFLSRLNTFTQESFSGIAVIKSYGIQPKFKSDFKGLAEESNLKNVDLARVQAIFFPLMVLLIGFSNLIVIYVGGQQYIDGQIESVGVIIEFILYVNMLTWPVASVGWITSMIQQAEASQVRINEFLSEKPSVKNTSDRNQKIKGKIEFKNVSFTYEDTNITALKNISFVLEPGNSLVILGKTGSGKSTILELIGRLYDVTEGEILIDDQPIESFNLFELRKQIGYVPQDAFLFSESIRENIKFGKHDATEDDIIKAAKYAAVHNNIKNFSKSYDTVLGERGITLSGGQKQRVSIARAIIKNPNIVLFDDCLSAVDTETEEEIFNNLNEISSKKTAVIVSHRASSARTANKVLVLDNGKIIQEGTHNQLVKTKGYYKSLYEKQLTKKET</sequence>
<keyword evidence="4 9" id="KW-0812">Transmembrane</keyword>
<dbReference type="PROSITE" id="PS00211">
    <property type="entry name" value="ABC_TRANSPORTER_1"/>
    <property type="match status" value="1"/>
</dbReference>
<comment type="subcellular location">
    <subcellularLocation>
        <location evidence="1">Cell membrane</location>
        <topology evidence="1">Multi-pass membrane protein</topology>
    </subcellularLocation>
</comment>
<evidence type="ECO:0000256" key="8">
    <source>
        <dbReference type="ARBA" id="ARBA00023136"/>
    </source>
</evidence>
<dbReference type="SUPFAM" id="SSF90123">
    <property type="entry name" value="ABC transporter transmembrane region"/>
    <property type="match status" value="1"/>
</dbReference>
<dbReference type="PANTHER" id="PTHR43394:SF1">
    <property type="entry name" value="ATP-BINDING CASSETTE SUB-FAMILY B MEMBER 10, MITOCHONDRIAL"/>
    <property type="match status" value="1"/>
</dbReference>
<dbReference type="EMBL" id="FQTW01000008">
    <property type="protein sequence ID" value="SHE90560.1"/>
    <property type="molecule type" value="Genomic_DNA"/>
</dbReference>
<dbReference type="InterPro" id="IPR003439">
    <property type="entry name" value="ABC_transporter-like_ATP-bd"/>
</dbReference>
<dbReference type="InterPro" id="IPR017871">
    <property type="entry name" value="ABC_transporter-like_CS"/>
</dbReference>
<keyword evidence="8 9" id="KW-0472">Membrane</keyword>
<dbReference type="GO" id="GO:0005524">
    <property type="term" value="F:ATP binding"/>
    <property type="evidence" value="ECO:0007669"/>
    <property type="project" value="UniProtKB-KW"/>
</dbReference>
<feature type="domain" description="ABC transmembrane type-1" evidence="11">
    <location>
        <begin position="27"/>
        <end position="319"/>
    </location>
</feature>
<evidence type="ECO:0000256" key="1">
    <source>
        <dbReference type="ARBA" id="ARBA00004651"/>
    </source>
</evidence>
<keyword evidence="7 9" id="KW-1133">Transmembrane helix</keyword>
<accession>A0A1M4XAY1</accession>
<evidence type="ECO:0000259" key="11">
    <source>
        <dbReference type="PROSITE" id="PS50929"/>
    </source>
</evidence>
<feature type="transmembrane region" description="Helical" evidence="9">
    <location>
        <begin position="72"/>
        <end position="92"/>
    </location>
</feature>
<gene>
    <name evidence="12" type="ORF">SAMN05444278_10848</name>
</gene>
<dbReference type="GO" id="GO:0016887">
    <property type="term" value="F:ATP hydrolysis activity"/>
    <property type="evidence" value="ECO:0007669"/>
    <property type="project" value="InterPro"/>
</dbReference>
<evidence type="ECO:0000259" key="10">
    <source>
        <dbReference type="PROSITE" id="PS50893"/>
    </source>
</evidence>
<dbReference type="CDD" id="cd18541">
    <property type="entry name" value="ABC_6TM_TmrB_like"/>
    <property type="match status" value="1"/>
</dbReference>
<dbReference type="PANTHER" id="PTHR43394">
    <property type="entry name" value="ATP-DEPENDENT PERMEASE MDL1, MITOCHONDRIAL"/>
    <property type="match status" value="1"/>
</dbReference>
<feature type="transmembrane region" description="Helical" evidence="9">
    <location>
        <begin position="290"/>
        <end position="313"/>
    </location>
</feature>
<dbReference type="PROSITE" id="PS50929">
    <property type="entry name" value="ABC_TM1F"/>
    <property type="match status" value="1"/>
</dbReference>
<dbReference type="InterPro" id="IPR036640">
    <property type="entry name" value="ABC1_TM_sf"/>
</dbReference>
<feature type="transmembrane region" description="Helical" evidence="9">
    <location>
        <begin position="175"/>
        <end position="193"/>
    </location>
</feature>
<feature type="domain" description="ABC transporter" evidence="10">
    <location>
        <begin position="351"/>
        <end position="586"/>
    </location>
</feature>
<dbReference type="InterPro" id="IPR003593">
    <property type="entry name" value="AAA+_ATPase"/>
</dbReference>
<feature type="transmembrane region" description="Helical" evidence="9">
    <location>
        <begin position="150"/>
        <end position="169"/>
    </location>
</feature>
<dbReference type="InterPro" id="IPR039421">
    <property type="entry name" value="Type_1_exporter"/>
</dbReference>
<feature type="transmembrane region" description="Helical" evidence="9">
    <location>
        <begin position="26"/>
        <end position="47"/>
    </location>
</feature>
<evidence type="ECO:0000256" key="7">
    <source>
        <dbReference type="ARBA" id="ARBA00022989"/>
    </source>
</evidence>
<dbReference type="PROSITE" id="PS50893">
    <property type="entry name" value="ABC_TRANSPORTER_2"/>
    <property type="match status" value="1"/>
</dbReference>
<dbReference type="Gene3D" id="1.20.1560.10">
    <property type="entry name" value="ABC transporter type 1, transmembrane domain"/>
    <property type="match status" value="1"/>
</dbReference>
<dbReference type="Gene3D" id="3.40.50.300">
    <property type="entry name" value="P-loop containing nucleotide triphosphate hydrolases"/>
    <property type="match status" value="1"/>
</dbReference>
<keyword evidence="13" id="KW-1185">Reference proteome</keyword>
<keyword evidence="5" id="KW-0547">Nucleotide-binding</keyword>
<dbReference type="Proteomes" id="UP000184462">
    <property type="component" value="Unassembled WGS sequence"/>
</dbReference>
<keyword evidence="2" id="KW-0813">Transport</keyword>
<evidence type="ECO:0000313" key="13">
    <source>
        <dbReference type="Proteomes" id="UP000184462"/>
    </source>
</evidence>
<evidence type="ECO:0000256" key="9">
    <source>
        <dbReference type="SAM" id="Phobius"/>
    </source>
</evidence>
<reference evidence="12 13" key="1">
    <citation type="submission" date="2016-11" db="EMBL/GenBank/DDBJ databases">
        <authorList>
            <person name="Jaros S."/>
            <person name="Januszkiewicz K."/>
            <person name="Wedrychowicz H."/>
        </authorList>
    </citation>
    <scope>NUCLEOTIDE SEQUENCE [LARGE SCALE GENOMIC DNA]</scope>
    <source>
        <strain evidence="12 13">DSM 25661</strain>
    </source>
</reference>
<keyword evidence="3" id="KW-1003">Cell membrane</keyword>
<evidence type="ECO:0000256" key="2">
    <source>
        <dbReference type="ARBA" id="ARBA00022448"/>
    </source>
</evidence>
<dbReference type="InterPro" id="IPR011527">
    <property type="entry name" value="ABC1_TM_dom"/>
</dbReference>
<dbReference type="SMART" id="SM00382">
    <property type="entry name" value="AAA"/>
    <property type="match status" value="1"/>
</dbReference>
<name>A0A1M4XAY1_9FLAO</name>
<proteinExistence type="predicted"/>
<evidence type="ECO:0000313" key="12">
    <source>
        <dbReference type="EMBL" id="SHE90560.1"/>
    </source>
</evidence>
<evidence type="ECO:0000256" key="5">
    <source>
        <dbReference type="ARBA" id="ARBA00022741"/>
    </source>
</evidence>
<dbReference type="STRING" id="1155689.SAMN05444278_10848"/>
<evidence type="ECO:0000256" key="6">
    <source>
        <dbReference type="ARBA" id="ARBA00022840"/>
    </source>
</evidence>
<dbReference type="InterPro" id="IPR027417">
    <property type="entry name" value="P-loop_NTPase"/>
</dbReference>
<dbReference type="Pfam" id="PF00005">
    <property type="entry name" value="ABC_tran"/>
    <property type="match status" value="1"/>
</dbReference>
<evidence type="ECO:0000256" key="4">
    <source>
        <dbReference type="ARBA" id="ARBA00022692"/>
    </source>
</evidence>
<keyword evidence="6 12" id="KW-0067">ATP-binding</keyword>
<feature type="transmembrane region" description="Helical" evidence="9">
    <location>
        <begin position="257"/>
        <end position="278"/>
    </location>
</feature>
<protein>
    <submittedName>
        <fullName evidence="12">ATP-binding cassette, subfamily B</fullName>
    </submittedName>
</protein>
<dbReference type="GO" id="GO:0015421">
    <property type="term" value="F:ABC-type oligopeptide transporter activity"/>
    <property type="evidence" value="ECO:0007669"/>
    <property type="project" value="TreeGrafter"/>
</dbReference>